<dbReference type="Proteomes" id="UP000663848">
    <property type="component" value="Unassembled WGS sequence"/>
</dbReference>
<comment type="caution">
    <text evidence="2">The sequence shown here is derived from an EMBL/GenBank/DDBJ whole genome shotgun (WGS) entry which is preliminary data.</text>
</comment>
<organism evidence="2 3">
    <name type="scientific">Rotaria socialis</name>
    <dbReference type="NCBI Taxonomy" id="392032"/>
    <lineage>
        <taxon>Eukaryota</taxon>
        <taxon>Metazoa</taxon>
        <taxon>Spiralia</taxon>
        <taxon>Gnathifera</taxon>
        <taxon>Rotifera</taxon>
        <taxon>Eurotatoria</taxon>
        <taxon>Bdelloidea</taxon>
        <taxon>Philodinida</taxon>
        <taxon>Philodinidae</taxon>
        <taxon>Rotaria</taxon>
    </lineage>
</organism>
<evidence type="ECO:0000256" key="1">
    <source>
        <dbReference type="SAM" id="MobiDB-lite"/>
    </source>
</evidence>
<reference evidence="2" key="1">
    <citation type="submission" date="2021-02" db="EMBL/GenBank/DDBJ databases">
        <authorList>
            <person name="Nowell W R."/>
        </authorList>
    </citation>
    <scope>NUCLEOTIDE SEQUENCE</scope>
</reference>
<dbReference type="AlphaFoldDB" id="A0A821T093"/>
<feature type="region of interest" description="Disordered" evidence="1">
    <location>
        <begin position="12"/>
        <end position="37"/>
    </location>
</feature>
<evidence type="ECO:0000313" key="2">
    <source>
        <dbReference type="EMBL" id="CAF4864823.1"/>
    </source>
</evidence>
<evidence type="ECO:0000313" key="3">
    <source>
        <dbReference type="Proteomes" id="UP000663848"/>
    </source>
</evidence>
<feature type="non-terminal residue" evidence="2">
    <location>
        <position position="1"/>
    </location>
</feature>
<gene>
    <name evidence="2" type="ORF">QYT958_LOCUS28201</name>
</gene>
<sequence length="37" mass="4136">SSNELHSIDFLSGFPRNDSSNGFDLIDYSNGSRRMVT</sequence>
<name>A0A821T093_9BILA</name>
<proteinExistence type="predicted"/>
<protein>
    <submittedName>
        <fullName evidence="2">Uncharacterized protein</fullName>
    </submittedName>
</protein>
<dbReference type="EMBL" id="CAJOBR010007536">
    <property type="protein sequence ID" value="CAF4864823.1"/>
    <property type="molecule type" value="Genomic_DNA"/>
</dbReference>
<accession>A0A821T093</accession>